<gene>
    <name evidence="1" type="ORF">L1987_25885</name>
</gene>
<evidence type="ECO:0000313" key="1">
    <source>
        <dbReference type="EMBL" id="KAI3804389.1"/>
    </source>
</evidence>
<reference evidence="2" key="1">
    <citation type="journal article" date="2022" name="Mol. Ecol. Resour.">
        <title>The genomes of chicory, endive, great burdock and yacon provide insights into Asteraceae palaeo-polyploidization history and plant inulin production.</title>
        <authorList>
            <person name="Fan W."/>
            <person name="Wang S."/>
            <person name="Wang H."/>
            <person name="Wang A."/>
            <person name="Jiang F."/>
            <person name="Liu H."/>
            <person name="Zhao H."/>
            <person name="Xu D."/>
            <person name="Zhang Y."/>
        </authorList>
    </citation>
    <scope>NUCLEOTIDE SEQUENCE [LARGE SCALE GENOMIC DNA]</scope>
    <source>
        <strain evidence="2">cv. Yunnan</strain>
    </source>
</reference>
<organism evidence="1 2">
    <name type="scientific">Smallanthus sonchifolius</name>
    <dbReference type="NCBI Taxonomy" id="185202"/>
    <lineage>
        <taxon>Eukaryota</taxon>
        <taxon>Viridiplantae</taxon>
        <taxon>Streptophyta</taxon>
        <taxon>Embryophyta</taxon>
        <taxon>Tracheophyta</taxon>
        <taxon>Spermatophyta</taxon>
        <taxon>Magnoliopsida</taxon>
        <taxon>eudicotyledons</taxon>
        <taxon>Gunneridae</taxon>
        <taxon>Pentapetalae</taxon>
        <taxon>asterids</taxon>
        <taxon>campanulids</taxon>
        <taxon>Asterales</taxon>
        <taxon>Asteraceae</taxon>
        <taxon>Asteroideae</taxon>
        <taxon>Heliantheae alliance</taxon>
        <taxon>Millerieae</taxon>
        <taxon>Smallanthus</taxon>
    </lineage>
</organism>
<accession>A0ACB9I8R6</accession>
<evidence type="ECO:0000313" key="2">
    <source>
        <dbReference type="Proteomes" id="UP001056120"/>
    </source>
</evidence>
<dbReference type="Proteomes" id="UP001056120">
    <property type="component" value="Linkage Group LG09"/>
</dbReference>
<comment type="caution">
    <text evidence="1">The sequence shown here is derived from an EMBL/GenBank/DDBJ whole genome shotgun (WGS) entry which is preliminary data.</text>
</comment>
<keyword evidence="2" id="KW-1185">Reference proteome</keyword>
<protein>
    <submittedName>
        <fullName evidence="1">Uncharacterized protein</fullName>
    </submittedName>
</protein>
<sequence length="799" mass="89466">MHITLDYISNMTLFLIILLRIFFLLVTQGYLVNDSISNNISLNSSLTPDINPSWFSPSGLFAFGFYPQDDGFAVGTWLTTKPEITVVWTAYSDYSPFSSNSTIELNGDGLLFLYSEQNSVDQFDSATSVSMFDSGNFVVYNHSEVIWQSFDYHSDTILGGQKLAADYEHPLYSSVSASQHSRGRFVLRMQDDGNLVAYPRNSSESSDDSYWSTATYSTYYESLNLDRSGSLYMVGFDEPQRVLNPHTSSPLRNNETVIYRATLNPQGNFILYSHIFTTPPSNLTRMNIEWAALQNPCKVKGICGASSYCSFTSVDNTECNCFPGFSFLNNTINGKVLGCYRGFTDEEACSPRGQEFSYNITALENIELQELDPYSVMNLSKNACNKSCLDDCNCWASLYADGACKKIKDPITNALLDKSILATVFIKVRVPQTGSMNIIKQVVERKKLVSVLAIAFGFLALMCTLMAFSSFFFYRVHAHRYESVSENVGLGFISGHLILRSFSFDELQKATDGFKEVIGRNSNGEVYKGFISEGKKAVSVKRLEKMFEGEFRAEITAITQTHHRNLVRLLGFCMHGATKLLVYEFMSNGSLADLLLAQPGWKERVRVALDVARGILYLHQECETRIIHCNIKPHNILFDESWTAKVSDFGLSKPLSLNQSGTLTSVRGTRGYLAPEWFKNTLISTKVDIYSYGVVLLEILCCTSEMGIDVSSEDKTPLTTWVYNCFAANELSRLIGDDNDDEAVDIHMFEKMVKVGLLCIQDDPEARPSIRDVILMLEGTTNIPIPPSPIPLVTSHFLI</sequence>
<dbReference type="EMBL" id="CM042026">
    <property type="protein sequence ID" value="KAI3804389.1"/>
    <property type="molecule type" value="Genomic_DNA"/>
</dbReference>
<proteinExistence type="predicted"/>
<reference evidence="1 2" key="2">
    <citation type="journal article" date="2022" name="Mol. Ecol. Resour.">
        <title>The genomes of chicory, endive, great burdock and yacon provide insights into Asteraceae paleo-polyploidization history and plant inulin production.</title>
        <authorList>
            <person name="Fan W."/>
            <person name="Wang S."/>
            <person name="Wang H."/>
            <person name="Wang A."/>
            <person name="Jiang F."/>
            <person name="Liu H."/>
            <person name="Zhao H."/>
            <person name="Xu D."/>
            <person name="Zhang Y."/>
        </authorList>
    </citation>
    <scope>NUCLEOTIDE SEQUENCE [LARGE SCALE GENOMIC DNA]</scope>
    <source>
        <strain evidence="2">cv. Yunnan</strain>
        <tissue evidence="1">Leaves</tissue>
    </source>
</reference>
<name>A0ACB9I8R6_9ASTR</name>